<name>T1H7Y3_RHOPR</name>
<reference evidence="1" key="1">
    <citation type="submission" date="2015-05" db="UniProtKB">
        <authorList>
            <consortium name="EnsemblMetazoa"/>
        </authorList>
    </citation>
    <scope>IDENTIFICATION</scope>
</reference>
<dbReference type="EMBL" id="ACPB03017963">
    <property type="status" value="NOT_ANNOTATED_CDS"/>
    <property type="molecule type" value="Genomic_DNA"/>
</dbReference>
<dbReference type="InterPro" id="IPR006170">
    <property type="entry name" value="PBP/GOBP"/>
</dbReference>
<proteinExistence type="predicted"/>
<sequence>FLNCIKKNDVLGPSGEIYFLQKDSPDSGNVCTQMLGIPNERLVNKNITKEVLEEIEMMVLEECRIKFNIAEIIDDYFNESVPLPVNEDFKCMLQCQDERLGYINNQIINWDLIRVVQNIYYKDYDNSKKYLEVVDNCEQKGEFSIVVKIEQYYMHADR</sequence>
<dbReference type="SUPFAM" id="SSF47565">
    <property type="entry name" value="Insect pheromone/odorant-binding proteins"/>
    <property type="match status" value="1"/>
</dbReference>
<keyword evidence="2" id="KW-1185">Reference proteome</keyword>
<dbReference type="AlphaFoldDB" id="T1H7Y3"/>
<dbReference type="Gene3D" id="1.10.238.20">
    <property type="entry name" value="Pheromone/general odorant binding protein domain"/>
    <property type="match status" value="1"/>
</dbReference>
<dbReference type="Proteomes" id="UP000015103">
    <property type="component" value="Unassembled WGS sequence"/>
</dbReference>
<dbReference type="InParanoid" id="T1H7Y3"/>
<dbReference type="GO" id="GO:0005549">
    <property type="term" value="F:odorant binding"/>
    <property type="evidence" value="ECO:0007669"/>
    <property type="project" value="InterPro"/>
</dbReference>
<dbReference type="EnsemblMetazoa" id="RPRC000115-RA">
    <property type="protein sequence ID" value="RPRC000115-PA"/>
    <property type="gene ID" value="RPRC000115"/>
</dbReference>
<dbReference type="HOGENOM" id="CLU_1673670_0_0_1"/>
<evidence type="ECO:0000313" key="1">
    <source>
        <dbReference type="EnsemblMetazoa" id="RPRC000115-PA"/>
    </source>
</evidence>
<dbReference type="InterPro" id="IPR036728">
    <property type="entry name" value="PBP_GOBP_sf"/>
</dbReference>
<dbReference type="CDD" id="cd23992">
    <property type="entry name" value="PBP_GOBP"/>
    <property type="match status" value="1"/>
</dbReference>
<organism evidence="1 2">
    <name type="scientific">Rhodnius prolixus</name>
    <name type="common">Triatomid bug</name>
    <dbReference type="NCBI Taxonomy" id="13249"/>
    <lineage>
        <taxon>Eukaryota</taxon>
        <taxon>Metazoa</taxon>
        <taxon>Ecdysozoa</taxon>
        <taxon>Arthropoda</taxon>
        <taxon>Hexapoda</taxon>
        <taxon>Insecta</taxon>
        <taxon>Pterygota</taxon>
        <taxon>Neoptera</taxon>
        <taxon>Paraneoptera</taxon>
        <taxon>Hemiptera</taxon>
        <taxon>Heteroptera</taxon>
        <taxon>Panheteroptera</taxon>
        <taxon>Cimicomorpha</taxon>
        <taxon>Reduviidae</taxon>
        <taxon>Triatominae</taxon>
        <taxon>Rhodnius</taxon>
    </lineage>
</organism>
<evidence type="ECO:0000313" key="2">
    <source>
        <dbReference type="Proteomes" id="UP000015103"/>
    </source>
</evidence>
<accession>T1H7Y3</accession>
<dbReference type="Pfam" id="PF01395">
    <property type="entry name" value="PBP_GOBP"/>
    <property type="match status" value="1"/>
</dbReference>
<protein>
    <submittedName>
        <fullName evidence="1">Uncharacterized protein</fullName>
    </submittedName>
</protein>
<dbReference type="VEuPathDB" id="VectorBase:RPRC000115"/>